<evidence type="ECO:0000256" key="9">
    <source>
        <dbReference type="ARBA" id="ARBA00022737"/>
    </source>
</evidence>
<dbReference type="FunFam" id="3.30.40.10:FF:000019">
    <property type="entry name" value="RBR-type E3 ubiquitin transferase"/>
    <property type="match status" value="1"/>
</dbReference>
<evidence type="ECO:0000256" key="1">
    <source>
        <dbReference type="ARBA" id="ARBA00001798"/>
    </source>
</evidence>
<evidence type="ECO:0000313" key="18">
    <source>
        <dbReference type="Proteomes" id="UP000324897"/>
    </source>
</evidence>
<name>A0A5J9WDX3_9POAL</name>
<dbReference type="PROSITE" id="PS00518">
    <property type="entry name" value="ZF_RING_1"/>
    <property type="match status" value="1"/>
</dbReference>
<feature type="compositionally biased region" description="Basic and acidic residues" evidence="14">
    <location>
        <begin position="465"/>
        <end position="474"/>
    </location>
</feature>
<comment type="caution">
    <text evidence="17">The sequence shown here is derived from an EMBL/GenBank/DDBJ whole genome shotgun (WGS) entry which is preliminary data.</text>
</comment>
<dbReference type="InterPro" id="IPR017907">
    <property type="entry name" value="Znf_RING_CS"/>
</dbReference>
<dbReference type="OrthoDB" id="10009520at2759"/>
<dbReference type="SUPFAM" id="SSF57850">
    <property type="entry name" value="RING/U-box"/>
    <property type="match status" value="3"/>
</dbReference>
<evidence type="ECO:0000256" key="4">
    <source>
        <dbReference type="ARBA" id="ARBA00004906"/>
    </source>
</evidence>
<dbReference type="EMBL" id="RWGY01000004">
    <property type="protein sequence ID" value="TVU46077.1"/>
    <property type="molecule type" value="Genomic_DNA"/>
</dbReference>
<evidence type="ECO:0000313" key="17">
    <source>
        <dbReference type="EMBL" id="TVU46077.1"/>
    </source>
</evidence>
<keyword evidence="9" id="KW-0677">Repeat</keyword>
<dbReference type="SMART" id="SM00647">
    <property type="entry name" value="IBR"/>
    <property type="match status" value="2"/>
</dbReference>
<comment type="catalytic activity">
    <reaction evidence="1">
        <text>[E2 ubiquitin-conjugating enzyme]-S-ubiquitinyl-L-cysteine + [acceptor protein]-L-lysine = [E2 ubiquitin-conjugating enzyme]-L-cysteine + [acceptor protein]-N(6)-ubiquitinyl-L-lysine.</text>
        <dbReference type="EC" id="2.3.2.31"/>
    </reaction>
</comment>
<evidence type="ECO:0000256" key="12">
    <source>
        <dbReference type="ARBA" id="ARBA00022833"/>
    </source>
</evidence>
<dbReference type="PROSITE" id="PS51873">
    <property type="entry name" value="TRIAD"/>
    <property type="match status" value="1"/>
</dbReference>
<dbReference type="Pfam" id="PF21235">
    <property type="entry name" value="UBA_ARI1"/>
    <property type="match status" value="1"/>
</dbReference>
<dbReference type="Gramene" id="TVU46077">
    <property type="protein sequence ID" value="TVU46077"/>
    <property type="gene ID" value="EJB05_05595"/>
</dbReference>
<keyword evidence="12" id="KW-0862">Zinc</keyword>
<dbReference type="Gene3D" id="1.20.120.1750">
    <property type="match status" value="1"/>
</dbReference>
<evidence type="ECO:0000256" key="2">
    <source>
        <dbReference type="ARBA" id="ARBA00001947"/>
    </source>
</evidence>
<keyword evidence="18" id="KW-1185">Reference proteome</keyword>
<protein>
    <recommendedName>
        <fullName evidence="6">RBR-type E3 ubiquitin transferase</fullName>
        <ecNumber evidence="6">2.3.2.31</ecNumber>
    </recommendedName>
</protein>
<evidence type="ECO:0000256" key="13">
    <source>
        <dbReference type="PROSITE-ProRule" id="PRU00175"/>
    </source>
</evidence>
<dbReference type="InterPro" id="IPR001841">
    <property type="entry name" value="Znf_RING"/>
</dbReference>
<comment type="pathway">
    <text evidence="4">Protein modification; protein ubiquitination.</text>
</comment>
<accession>A0A5J9WDX3</accession>
<keyword evidence="8" id="KW-0479">Metal-binding</keyword>
<evidence type="ECO:0000256" key="6">
    <source>
        <dbReference type="ARBA" id="ARBA00012251"/>
    </source>
</evidence>
<organism evidence="17 18">
    <name type="scientific">Eragrostis curvula</name>
    <name type="common">weeping love grass</name>
    <dbReference type="NCBI Taxonomy" id="38414"/>
    <lineage>
        <taxon>Eukaryota</taxon>
        <taxon>Viridiplantae</taxon>
        <taxon>Streptophyta</taxon>
        <taxon>Embryophyta</taxon>
        <taxon>Tracheophyta</taxon>
        <taxon>Spermatophyta</taxon>
        <taxon>Magnoliopsida</taxon>
        <taxon>Liliopsida</taxon>
        <taxon>Poales</taxon>
        <taxon>Poaceae</taxon>
        <taxon>PACMAD clade</taxon>
        <taxon>Chloridoideae</taxon>
        <taxon>Eragrostideae</taxon>
        <taxon>Eragrostidinae</taxon>
        <taxon>Eragrostis</taxon>
    </lineage>
</organism>
<keyword evidence="10 13" id="KW-0863">Zinc-finger</keyword>
<proteinExistence type="inferred from homology"/>
<keyword evidence="11" id="KW-0833">Ubl conjugation pathway</keyword>
<dbReference type="Gene3D" id="3.30.40.10">
    <property type="entry name" value="Zinc/RING finger domain, C3HC4 (zinc finger)"/>
    <property type="match status" value="1"/>
</dbReference>
<evidence type="ECO:0000256" key="3">
    <source>
        <dbReference type="ARBA" id="ARBA00003976"/>
    </source>
</evidence>
<dbReference type="GO" id="GO:0008270">
    <property type="term" value="F:zinc ion binding"/>
    <property type="evidence" value="ECO:0007669"/>
    <property type="project" value="UniProtKB-KW"/>
</dbReference>
<dbReference type="Pfam" id="PF19422">
    <property type="entry name" value="Ariadne"/>
    <property type="match status" value="1"/>
</dbReference>
<evidence type="ECO:0000256" key="14">
    <source>
        <dbReference type="SAM" id="MobiDB-lite"/>
    </source>
</evidence>
<dbReference type="Proteomes" id="UP000324897">
    <property type="component" value="Chromosome 5"/>
</dbReference>
<evidence type="ECO:0000256" key="8">
    <source>
        <dbReference type="ARBA" id="ARBA00022723"/>
    </source>
</evidence>
<evidence type="ECO:0000259" key="16">
    <source>
        <dbReference type="PROSITE" id="PS51873"/>
    </source>
</evidence>
<dbReference type="InterPro" id="IPR048962">
    <property type="entry name" value="ARIH1-like_UBL"/>
</dbReference>
<evidence type="ECO:0000256" key="10">
    <source>
        <dbReference type="ARBA" id="ARBA00022771"/>
    </source>
</evidence>
<dbReference type="CDD" id="cd16773">
    <property type="entry name" value="RING-HC_RBR_TRIAD1"/>
    <property type="match status" value="1"/>
</dbReference>
<dbReference type="InterPro" id="IPR044066">
    <property type="entry name" value="TRIAD_supradom"/>
</dbReference>
<feature type="region of interest" description="Disordered" evidence="14">
    <location>
        <begin position="1"/>
        <end position="35"/>
    </location>
</feature>
<dbReference type="EC" id="2.3.2.31" evidence="6"/>
<feature type="domain" description="RING-type" evidence="15">
    <location>
        <begin position="121"/>
        <end position="170"/>
    </location>
</feature>
<feature type="domain" description="RING-type" evidence="16">
    <location>
        <begin position="117"/>
        <end position="335"/>
    </location>
</feature>
<dbReference type="InterPro" id="IPR031127">
    <property type="entry name" value="E3_UB_ligase_RBR"/>
</dbReference>
<comment type="cofactor">
    <cofactor evidence="2">
        <name>Zn(2+)</name>
        <dbReference type="ChEBI" id="CHEBI:29105"/>
    </cofactor>
</comment>
<evidence type="ECO:0000256" key="7">
    <source>
        <dbReference type="ARBA" id="ARBA00022679"/>
    </source>
</evidence>
<dbReference type="InterPro" id="IPR045840">
    <property type="entry name" value="Ariadne"/>
</dbReference>
<gene>
    <name evidence="17" type="ORF">EJB05_05595</name>
</gene>
<dbReference type="CDD" id="cd20346">
    <property type="entry name" value="BRcat_RBR_ANKIB1"/>
    <property type="match status" value="1"/>
</dbReference>
<dbReference type="SMART" id="SM00184">
    <property type="entry name" value="RING"/>
    <property type="match status" value="2"/>
</dbReference>
<dbReference type="GO" id="GO:0061630">
    <property type="term" value="F:ubiquitin protein ligase activity"/>
    <property type="evidence" value="ECO:0007669"/>
    <property type="project" value="UniProtKB-EC"/>
</dbReference>
<sequence>MASDDDFYDYSYDEDSDGEAMEEDGVEDNDEPKAQEPPLQCWAIEKEALSAAQQQDLSMVMNLFNIKQHHARALLIHYRWNMEIITDHLDRKGQDRMLTAAGVVLQKSSGVASGRSRRVTCGVCFDDFSPRDVSTMDCGHSFCNDCWTGYFVSSLDSGKKQIRCMALKCPAICDEAVVQHLLRREHPAAAERFLDFLLQSYVDDNTAVKWCPSVPHCGRAIRVAAGESEAPLCEVECLCGHSFCFRCAARAHSPCPCAMWERWEAKCLGEAENVKWLLANTKTCPKCLRPIVKEGGCNHVTCLQCGQSLCWLCGAATGQAHSWTSIAGHSCNRFTAEEKKKVSDAQRQLRRYEHYYKRYEAHDMSHKSERDKLGPAVAELVTRMESCDSLVLKHAAPYLADAHRSLLGCRQVLSRSFVFAYYMFDDEDDVRGTRPPLEDTVEKVLFENFQEELEGNVERLSKLLERTSMPKEGDQKEEELLDTTSKLPEEDRKPSEEELLLAKQALNLEQELLEAKQEALNLALAIERQCRNMYSCIQDELLPMLVEPMAITAFQKKGPSKALPA</sequence>
<dbReference type="CDD" id="cd22586">
    <property type="entry name" value="Rcat_RBR_ARI1-like"/>
    <property type="match status" value="1"/>
</dbReference>
<comment type="function">
    <text evidence="3">Might act as an E3 ubiquitin-protein ligase, or as part of E3 complex, which accepts ubiquitin from specific E2 ubiquitin-conjugating enzymes and then transfers it to substrates.</text>
</comment>
<keyword evidence="7" id="KW-0808">Transferase</keyword>
<dbReference type="InterPro" id="IPR027370">
    <property type="entry name" value="Znf-RING_euk"/>
</dbReference>
<dbReference type="AlphaFoldDB" id="A0A5J9WDX3"/>
<dbReference type="PANTHER" id="PTHR11685">
    <property type="entry name" value="RBR FAMILY RING FINGER AND IBR DOMAIN-CONTAINING"/>
    <property type="match status" value="1"/>
</dbReference>
<dbReference type="InterPro" id="IPR002867">
    <property type="entry name" value="IBR_dom"/>
</dbReference>
<dbReference type="Pfam" id="PF01485">
    <property type="entry name" value="IBR"/>
    <property type="match status" value="1"/>
</dbReference>
<dbReference type="Pfam" id="PF22191">
    <property type="entry name" value="IBR_1"/>
    <property type="match status" value="1"/>
</dbReference>
<dbReference type="PROSITE" id="PS50089">
    <property type="entry name" value="ZF_RING_2"/>
    <property type="match status" value="1"/>
</dbReference>
<dbReference type="GO" id="GO:0016567">
    <property type="term" value="P:protein ubiquitination"/>
    <property type="evidence" value="ECO:0007669"/>
    <property type="project" value="InterPro"/>
</dbReference>
<dbReference type="InterPro" id="IPR013083">
    <property type="entry name" value="Znf_RING/FYVE/PHD"/>
</dbReference>
<comment type="similarity">
    <text evidence="5">Belongs to the RBR family. Ariadne subfamily.</text>
</comment>
<evidence type="ECO:0000256" key="11">
    <source>
        <dbReference type="ARBA" id="ARBA00022786"/>
    </source>
</evidence>
<evidence type="ECO:0000256" key="5">
    <source>
        <dbReference type="ARBA" id="ARBA00005884"/>
    </source>
</evidence>
<evidence type="ECO:0000259" key="15">
    <source>
        <dbReference type="PROSITE" id="PS50089"/>
    </source>
</evidence>
<dbReference type="Pfam" id="PF13445">
    <property type="entry name" value="zf-RING_UBOX"/>
    <property type="match status" value="1"/>
</dbReference>
<feature type="region of interest" description="Disordered" evidence="14">
    <location>
        <begin position="465"/>
        <end position="496"/>
    </location>
</feature>
<reference evidence="17 18" key="1">
    <citation type="journal article" date="2019" name="Sci. Rep.">
        <title>A high-quality genome of Eragrostis curvula grass provides insights into Poaceae evolution and supports new strategies to enhance forage quality.</title>
        <authorList>
            <person name="Carballo J."/>
            <person name="Santos B.A.C.M."/>
            <person name="Zappacosta D."/>
            <person name="Garbus I."/>
            <person name="Selva J.P."/>
            <person name="Gallo C.A."/>
            <person name="Diaz A."/>
            <person name="Albertini E."/>
            <person name="Caccamo M."/>
            <person name="Echenique V."/>
        </authorList>
    </citation>
    <scope>NUCLEOTIDE SEQUENCE [LARGE SCALE GENOMIC DNA]</scope>
    <source>
        <strain evidence="18">cv. Victoria</strain>
        <tissue evidence="17">Leaf</tissue>
    </source>
</reference>
<feature type="compositionally biased region" description="Acidic residues" evidence="14">
    <location>
        <begin position="1"/>
        <end position="30"/>
    </location>
</feature>
<feature type="compositionally biased region" description="Basic and acidic residues" evidence="14">
    <location>
        <begin position="487"/>
        <end position="496"/>
    </location>
</feature>